<gene>
    <name evidence="1" type="ORF">PPAR1163_LOCUS16904</name>
</gene>
<dbReference type="EMBL" id="HBGJ01026470">
    <property type="protein sequence ID" value="CAD9258532.1"/>
    <property type="molecule type" value="Transcribed_RNA"/>
</dbReference>
<proteinExistence type="predicted"/>
<evidence type="ECO:0000313" key="1">
    <source>
        <dbReference type="EMBL" id="CAD9258532.1"/>
    </source>
</evidence>
<name>A0A7S1XUB0_9STRA</name>
<organism evidence="1">
    <name type="scientific">Phaeomonas parva</name>
    <dbReference type="NCBI Taxonomy" id="124430"/>
    <lineage>
        <taxon>Eukaryota</taxon>
        <taxon>Sar</taxon>
        <taxon>Stramenopiles</taxon>
        <taxon>Ochrophyta</taxon>
        <taxon>Pinguiophyceae</taxon>
        <taxon>Pinguiochrysidales</taxon>
        <taxon>Pinguiochrysidaceae</taxon>
        <taxon>Phaeomonas</taxon>
    </lineage>
</organism>
<protein>
    <submittedName>
        <fullName evidence="1">Uncharacterized protein</fullName>
    </submittedName>
</protein>
<dbReference type="InterPro" id="IPR029033">
    <property type="entry name" value="His_PPase_superfam"/>
</dbReference>
<accession>A0A7S1XUB0</accession>
<sequence length="118" mass="11809">MGTMEGLDLVRLIGALGADPAAAAALFPADGEGDGEGGGGGEQEVFVRVLVDGEVLAPAVAACDGAQEGLCPLEALQAVAAKWLGGFKSYGDACTKSHQKVRESISKASDLLMNSFGG</sequence>
<dbReference type="SUPFAM" id="SSF53254">
    <property type="entry name" value="Phosphoglycerate mutase-like"/>
    <property type="match status" value="1"/>
</dbReference>
<reference evidence="1" key="1">
    <citation type="submission" date="2021-01" db="EMBL/GenBank/DDBJ databases">
        <authorList>
            <person name="Corre E."/>
            <person name="Pelletier E."/>
            <person name="Niang G."/>
            <person name="Scheremetjew M."/>
            <person name="Finn R."/>
            <person name="Kale V."/>
            <person name="Holt S."/>
            <person name="Cochrane G."/>
            <person name="Meng A."/>
            <person name="Brown T."/>
            <person name="Cohen L."/>
        </authorList>
    </citation>
    <scope>NUCLEOTIDE SEQUENCE</scope>
    <source>
        <strain evidence="1">CCMP2877</strain>
    </source>
</reference>
<dbReference type="AlphaFoldDB" id="A0A7S1XUB0"/>